<dbReference type="PROSITE" id="PS51910">
    <property type="entry name" value="GH18_2"/>
    <property type="match status" value="1"/>
</dbReference>
<dbReference type="SUPFAM" id="SSF54106">
    <property type="entry name" value="LysM domain"/>
    <property type="match status" value="3"/>
</dbReference>
<dbReference type="GO" id="GO:0008843">
    <property type="term" value="F:endochitinase activity"/>
    <property type="evidence" value="ECO:0007669"/>
    <property type="project" value="UniProtKB-EC"/>
</dbReference>
<dbReference type="PANTHER" id="PTHR45708">
    <property type="entry name" value="ENDOCHITINASE"/>
    <property type="match status" value="1"/>
</dbReference>
<keyword evidence="4" id="KW-0146">Chitin degradation</keyword>
<dbReference type="InterPro" id="IPR017853">
    <property type="entry name" value="GH"/>
</dbReference>
<keyword evidence="3 8" id="KW-0378">Hydrolase</keyword>
<dbReference type="InterPro" id="IPR001223">
    <property type="entry name" value="Glyco_hydro18_cat"/>
</dbReference>
<dbReference type="InterPro" id="IPR050542">
    <property type="entry name" value="Glycosyl_Hydrlase18_Chitinase"/>
</dbReference>
<evidence type="ECO:0000256" key="7">
    <source>
        <dbReference type="ARBA" id="ARBA00023326"/>
    </source>
</evidence>
<dbReference type="SMART" id="SM00257">
    <property type="entry name" value="LysM"/>
    <property type="match status" value="3"/>
</dbReference>
<evidence type="ECO:0000256" key="3">
    <source>
        <dbReference type="ARBA" id="ARBA00022801"/>
    </source>
</evidence>
<protein>
    <recommendedName>
        <fullName evidence="2">chitinase</fullName>
        <ecNumber evidence="2">3.2.1.14</ecNumber>
    </recommendedName>
</protein>
<evidence type="ECO:0000259" key="11">
    <source>
        <dbReference type="PROSITE" id="PS51910"/>
    </source>
</evidence>
<evidence type="ECO:0000313" key="12">
    <source>
        <dbReference type="EMBL" id="KAF7354178.1"/>
    </source>
</evidence>
<dbReference type="Gene3D" id="3.10.350.10">
    <property type="entry name" value="LysM domain"/>
    <property type="match status" value="3"/>
</dbReference>
<dbReference type="Proteomes" id="UP000620124">
    <property type="component" value="Unassembled WGS sequence"/>
</dbReference>
<dbReference type="AlphaFoldDB" id="A0A8H7D0G6"/>
<dbReference type="PROSITE" id="PS51782">
    <property type="entry name" value="LYSM"/>
    <property type="match status" value="3"/>
</dbReference>
<dbReference type="InterPro" id="IPR018392">
    <property type="entry name" value="LysM"/>
</dbReference>
<evidence type="ECO:0000256" key="8">
    <source>
        <dbReference type="RuleBase" id="RU000489"/>
    </source>
</evidence>
<feature type="domain" description="LysM" evidence="10">
    <location>
        <begin position="424"/>
        <end position="470"/>
    </location>
</feature>
<gene>
    <name evidence="12" type="ORF">MVEN_01105500</name>
</gene>
<dbReference type="GO" id="GO:0006032">
    <property type="term" value="P:chitin catabolic process"/>
    <property type="evidence" value="ECO:0007669"/>
    <property type="project" value="UniProtKB-KW"/>
</dbReference>
<comment type="catalytic activity">
    <reaction evidence="1">
        <text>Random endo-hydrolysis of N-acetyl-beta-D-glucosaminide (1-&gt;4)-beta-linkages in chitin and chitodextrins.</text>
        <dbReference type="EC" id="3.2.1.14"/>
    </reaction>
</comment>
<dbReference type="Gene3D" id="3.20.20.80">
    <property type="entry name" value="Glycosidases"/>
    <property type="match status" value="1"/>
</dbReference>
<keyword evidence="7" id="KW-0624">Polysaccharide degradation</keyword>
<proteinExistence type="inferred from homology"/>
<evidence type="ECO:0000256" key="4">
    <source>
        <dbReference type="ARBA" id="ARBA00023024"/>
    </source>
</evidence>
<dbReference type="SUPFAM" id="SSF51445">
    <property type="entry name" value="(Trans)glycosidases"/>
    <property type="match status" value="1"/>
</dbReference>
<dbReference type="GO" id="GO:0005576">
    <property type="term" value="C:extracellular region"/>
    <property type="evidence" value="ECO:0007669"/>
    <property type="project" value="TreeGrafter"/>
</dbReference>
<dbReference type="OrthoDB" id="6020543at2759"/>
<evidence type="ECO:0000256" key="2">
    <source>
        <dbReference type="ARBA" id="ARBA00012729"/>
    </source>
</evidence>
<evidence type="ECO:0000259" key="10">
    <source>
        <dbReference type="PROSITE" id="PS51782"/>
    </source>
</evidence>
<comment type="similarity">
    <text evidence="9">Belongs to the glycosyl hydrolase 18 family.</text>
</comment>
<evidence type="ECO:0000256" key="5">
    <source>
        <dbReference type="ARBA" id="ARBA00023277"/>
    </source>
</evidence>
<dbReference type="GO" id="GO:0000272">
    <property type="term" value="P:polysaccharide catabolic process"/>
    <property type="evidence" value="ECO:0007669"/>
    <property type="project" value="UniProtKB-KW"/>
</dbReference>
<dbReference type="PANTHER" id="PTHR45708:SF49">
    <property type="entry name" value="ENDOCHITINASE"/>
    <property type="match status" value="1"/>
</dbReference>
<comment type="caution">
    <text evidence="12">The sequence shown here is derived from an EMBL/GenBank/DDBJ whole genome shotgun (WGS) entry which is preliminary data.</text>
</comment>
<dbReference type="InterPro" id="IPR001579">
    <property type="entry name" value="Glyco_hydro_18_chit_AS"/>
</dbReference>
<accession>A0A8H7D0G6</accession>
<evidence type="ECO:0000256" key="9">
    <source>
        <dbReference type="RuleBase" id="RU004453"/>
    </source>
</evidence>
<evidence type="ECO:0000313" key="13">
    <source>
        <dbReference type="Proteomes" id="UP000620124"/>
    </source>
</evidence>
<dbReference type="Pfam" id="PF00704">
    <property type="entry name" value="Glyco_hydro_18"/>
    <property type="match status" value="1"/>
</dbReference>
<feature type="domain" description="LysM" evidence="10">
    <location>
        <begin position="482"/>
        <end position="528"/>
    </location>
</feature>
<evidence type="ECO:0000256" key="1">
    <source>
        <dbReference type="ARBA" id="ARBA00000822"/>
    </source>
</evidence>
<keyword evidence="6 8" id="KW-0326">Glycosidase</keyword>
<reference evidence="12" key="1">
    <citation type="submission" date="2020-05" db="EMBL/GenBank/DDBJ databases">
        <title>Mycena genomes resolve the evolution of fungal bioluminescence.</title>
        <authorList>
            <person name="Tsai I.J."/>
        </authorList>
    </citation>
    <scope>NUCLEOTIDE SEQUENCE</scope>
    <source>
        <strain evidence="12">CCC161011</strain>
    </source>
</reference>
<dbReference type="EMBL" id="JACAZI010000008">
    <property type="protein sequence ID" value="KAF7354178.1"/>
    <property type="molecule type" value="Genomic_DNA"/>
</dbReference>
<dbReference type="PROSITE" id="PS01095">
    <property type="entry name" value="GH18_1"/>
    <property type="match status" value="1"/>
</dbReference>
<dbReference type="CDD" id="cd00118">
    <property type="entry name" value="LysM"/>
    <property type="match status" value="3"/>
</dbReference>
<keyword evidence="13" id="KW-1185">Reference proteome</keyword>
<dbReference type="InterPro" id="IPR036779">
    <property type="entry name" value="LysM_dom_sf"/>
</dbReference>
<evidence type="ECO:0000256" key="6">
    <source>
        <dbReference type="ARBA" id="ARBA00023295"/>
    </source>
</evidence>
<feature type="domain" description="LysM" evidence="10">
    <location>
        <begin position="537"/>
        <end position="583"/>
    </location>
</feature>
<dbReference type="EC" id="3.2.1.14" evidence="2"/>
<name>A0A8H7D0G6_9AGAR</name>
<dbReference type="Pfam" id="PF01476">
    <property type="entry name" value="LysM"/>
    <property type="match status" value="3"/>
</dbReference>
<keyword evidence="5" id="KW-0119">Carbohydrate metabolism</keyword>
<sequence length="583" mass="60281">MDGPAAIVLKIYGWARTFKPVLAEKTVPDSRWRRPMNAPAANGINQASSPFWTEGKYKKGSRTSVQLIRSTVLIMFKLSSSVFSSLVLSAVAASAYDPAMTIWSSIGVCASRSLSALVFILLGQNSYGATHGSDTPNWQQTISNYCQDTCIDVIPIAFVDSFSGGVPDLNLGNASLFPHGTCDDNGVTGTCASMAAGIQACQDMGKIVTLSLGGGGTTTARFATNTDATNFATTIWNSFLGGSGAHRPFGSVVLDGVDLDIESGTNLGYAAFATQIRSLWSGASKPYYLSAAPQCPFPDAWVGNALDTVWFDSVHIQFYNGLNSYPSSGWNYATDWLPHLFANPNVKLFIGAPASTTAANPGEYVSASTLGSIALASRALNPSPLRRGHALAYANGRFDAQIKNIISARTGCGAGGNSGGDCAQTYTVVSGDTCSGIETTTGVSDSQLHALNPAIDSGCTNLQVGQILCLEAGTGGDPGCTQTYTVVSGDTCSGIEATTGVSDTQLHALNPAIDSGCTNLSVGQILCLSGGGGACTQTYTVVSGDTCSSIETTTGISDTQLHAMNPAIDSGCTNLSVGQTLCV</sequence>
<feature type="domain" description="GH18" evidence="11">
    <location>
        <begin position="124"/>
        <end position="396"/>
    </location>
</feature>
<organism evidence="12 13">
    <name type="scientific">Mycena venus</name>
    <dbReference type="NCBI Taxonomy" id="2733690"/>
    <lineage>
        <taxon>Eukaryota</taxon>
        <taxon>Fungi</taxon>
        <taxon>Dikarya</taxon>
        <taxon>Basidiomycota</taxon>
        <taxon>Agaricomycotina</taxon>
        <taxon>Agaricomycetes</taxon>
        <taxon>Agaricomycetidae</taxon>
        <taxon>Agaricales</taxon>
        <taxon>Marasmiineae</taxon>
        <taxon>Mycenaceae</taxon>
        <taxon>Mycena</taxon>
    </lineage>
</organism>